<dbReference type="RefSeq" id="WP_256405896.1">
    <property type="nucleotide sequence ID" value="NZ_CP187151.1"/>
</dbReference>
<keyword evidence="1" id="KW-1133">Transmembrane helix</keyword>
<sequence length="71" mass="7525">MADDAEGFDDAVADTEGDPRVILALNLVLSSLFAWVVVWGLSMIDIVAYGAVNVVTLAAVLVGVTYLITQR</sequence>
<evidence type="ECO:0000256" key="1">
    <source>
        <dbReference type="SAM" id="Phobius"/>
    </source>
</evidence>
<name>A0ABD6CVD5_9EURY</name>
<dbReference type="AlphaFoldDB" id="A0ABD6CVD5"/>
<dbReference type="EMBL" id="JBHUDL010000009">
    <property type="protein sequence ID" value="MFD1633208.1"/>
    <property type="molecule type" value="Genomic_DNA"/>
</dbReference>
<keyword evidence="1" id="KW-0472">Membrane</keyword>
<keyword evidence="4" id="KW-1185">Reference proteome</keyword>
<feature type="domain" description="DUF8107" evidence="2">
    <location>
        <begin position="3"/>
        <end position="70"/>
    </location>
</feature>
<reference evidence="3 4" key="1">
    <citation type="journal article" date="2019" name="Int. J. Syst. Evol. Microbiol.">
        <title>The Global Catalogue of Microorganisms (GCM) 10K type strain sequencing project: providing services to taxonomists for standard genome sequencing and annotation.</title>
        <authorList>
            <consortium name="The Broad Institute Genomics Platform"/>
            <consortium name="The Broad Institute Genome Sequencing Center for Infectious Disease"/>
            <person name="Wu L."/>
            <person name="Ma J."/>
        </authorList>
    </citation>
    <scope>NUCLEOTIDE SEQUENCE [LARGE SCALE GENOMIC DNA]</scope>
    <source>
        <strain evidence="3 4">CGMCC 1.10594</strain>
    </source>
</reference>
<dbReference type="InterPro" id="IPR058420">
    <property type="entry name" value="DUF8107"/>
</dbReference>
<gene>
    <name evidence="3" type="ORF">ACFSBJ_05600</name>
</gene>
<proteinExistence type="predicted"/>
<evidence type="ECO:0000259" key="2">
    <source>
        <dbReference type="Pfam" id="PF26409"/>
    </source>
</evidence>
<feature type="transmembrane region" description="Helical" evidence="1">
    <location>
        <begin position="47"/>
        <end position="68"/>
    </location>
</feature>
<organism evidence="3 4">
    <name type="scientific">Haloplanus ruber</name>
    <dbReference type="NCBI Taxonomy" id="869892"/>
    <lineage>
        <taxon>Archaea</taxon>
        <taxon>Methanobacteriati</taxon>
        <taxon>Methanobacteriota</taxon>
        <taxon>Stenosarchaea group</taxon>
        <taxon>Halobacteria</taxon>
        <taxon>Halobacteriales</taxon>
        <taxon>Haloferacaceae</taxon>
        <taxon>Haloplanus</taxon>
    </lineage>
</organism>
<accession>A0ABD6CVD5</accession>
<dbReference type="Proteomes" id="UP001597075">
    <property type="component" value="Unassembled WGS sequence"/>
</dbReference>
<evidence type="ECO:0000313" key="4">
    <source>
        <dbReference type="Proteomes" id="UP001597075"/>
    </source>
</evidence>
<evidence type="ECO:0000313" key="3">
    <source>
        <dbReference type="EMBL" id="MFD1633208.1"/>
    </source>
</evidence>
<feature type="transmembrane region" description="Helical" evidence="1">
    <location>
        <begin position="21"/>
        <end position="41"/>
    </location>
</feature>
<keyword evidence="1" id="KW-0812">Transmembrane</keyword>
<protein>
    <recommendedName>
        <fullName evidence="2">DUF8107 domain-containing protein</fullName>
    </recommendedName>
</protein>
<dbReference type="Pfam" id="PF26409">
    <property type="entry name" value="DUF8107"/>
    <property type="match status" value="1"/>
</dbReference>
<comment type="caution">
    <text evidence="3">The sequence shown here is derived from an EMBL/GenBank/DDBJ whole genome shotgun (WGS) entry which is preliminary data.</text>
</comment>